<evidence type="ECO:0000256" key="3">
    <source>
        <dbReference type="PROSITE-ProRule" id="PRU00649"/>
    </source>
</evidence>
<evidence type="ECO:0000256" key="4">
    <source>
        <dbReference type="SAM" id="MobiDB-lite"/>
    </source>
</evidence>
<feature type="domain" description="TFIIS N-terminal" evidence="5">
    <location>
        <begin position="207"/>
        <end position="284"/>
    </location>
</feature>
<proteinExistence type="inferred from homology"/>
<comment type="subcellular location">
    <subcellularLocation>
        <location evidence="3">Nucleus</location>
    </subcellularLocation>
</comment>
<dbReference type="Pfam" id="PF08711">
    <property type="entry name" value="Med26"/>
    <property type="match status" value="1"/>
</dbReference>
<reference evidence="6" key="2">
    <citation type="submission" date="2021-01" db="EMBL/GenBank/DDBJ databases">
        <authorList>
            <person name="Schikora-Tamarit M.A."/>
        </authorList>
    </citation>
    <scope>NUCLEOTIDE SEQUENCE</scope>
    <source>
        <strain evidence="6">CBS6341</strain>
    </source>
</reference>
<dbReference type="PROSITE" id="PS51319">
    <property type="entry name" value="TFIIS_N"/>
    <property type="match status" value="1"/>
</dbReference>
<feature type="compositionally biased region" description="Acidic residues" evidence="4">
    <location>
        <begin position="42"/>
        <end position="63"/>
    </location>
</feature>
<gene>
    <name evidence="6" type="ORF">WICMUC_005396</name>
</gene>
<evidence type="ECO:0000313" key="7">
    <source>
        <dbReference type="Proteomes" id="UP000769528"/>
    </source>
</evidence>
<dbReference type="OrthoDB" id="21124at2759"/>
<evidence type="ECO:0000259" key="5">
    <source>
        <dbReference type="PROSITE" id="PS51319"/>
    </source>
</evidence>
<dbReference type="GO" id="GO:0016973">
    <property type="term" value="P:poly(A)+ mRNA export from nucleus"/>
    <property type="evidence" value="ECO:0007669"/>
    <property type="project" value="TreeGrafter"/>
</dbReference>
<comment type="function">
    <text evidence="1">Transcription factor involved in RNA polymerase II transcription regulation. May function in both SPT15/TBP post-recruitment and recruitment steps of transcription.</text>
</comment>
<dbReference type="EMBL" id="JAEUBF010001392">
    <property type="protein sequence ID" value="KAH3667049.1"/>
    <property type="molecule type" value="Genomic_DNA"/>
</dbReference>
<dbReference type="PANTHER" id="PTHR46010:SF1">
    <property type="entry name" value="PROTEIN IWS1 HOMOLOG"/>
    <property type="match status" value="1"/>
</dbReference>
<dbReference type="PANTHER" id="PTHR46010">
    <property type="entry name" value="PROTEIN IWS1 HOMOLOG"/>
    <property type="match status" value="1"/>
</dbReference>
<dbReference type="AlphaFoldDB" id="A0A9P8P9B1"/>
<name>A0A9P8P9B1_9ASCO</name>
<keyword evidence="7" id="KW-1185">Reference proteome</keyword>
<dbReference type="Gene3D" id="1.20.930.10">
    <property type="entry name" value="Conserved domain common to transcription factors TFIIS, elongin A, CRSP70"/>
    <property type="match status" value="1"/>
</dbReference>
<evidence type="ECO:0000256" key="2">
    <source>
        <dbReference type="ARBA" id="ARBA00037992"/>
    </source>
</evidence>
<dbReference type="InterPro" id="IPR017923">
    <property type="entry name" value="TFIIS_N"/>
</dbReference>
<reference evidence="6" key="1">
    <citation type="journal article" date="2021" name="Open Biol.">
        <title>Shared evolutionary footprints suggest mitochondrial oxidative damage underlies multiple complex I losses in fungi.</title>
        <authorList>
            <person name="Schikora-Tamarit M.A."/>
            <person name="Marcet-Houben M."/>
            <person name="Nosek J."/>
            <person name="Gabaldon T."/>
        </authorList>
    </citation>
    <scope>NUCLEOTIDE SEQUENCE</scope>
    <source>
        <strain evidence="6">CBS6341</strain>
    </source>
</reference>
<dbReference type="Proteomes" id="UP000769528">
    <property type="component" value="Unassembled WGS sequence"/>
</dbReference>
<dbReference type="GO" id="GO:0005634">
    <property type="term" value="C:nucleus"/>
    <property type="evidence" value="ECO:0007669"/>
    <property type="project" value="UniProtKB-SubCell"/>
</dbReference>
<accession>A0A9P8P9B1</accession>
<feature type="region of interest" description="Disordered" evidence="4">
    <location>
        <begin position="1"/>
        <end position="121"/>
    </location>
</feature>
<feature type="compositionally biased region" description="Low complexity" evidence="4">
    <location>
        <begin position="15"/>
        <end position="26"/>
    </location>
</feature>
<comment type="caution">
    <text evidence="6">The sequence shown here is derived from an EMBL/GenBank/DDBJ whole genome shotgun (WGS) entry which is preliminary data.</text>
</comment>
<dbReference type="InterPro" id="IPR051037">
    <property type="entry name" value="RNAPII_TF_IWS1"/>
</dbReference>
<dbReference type="SUPFAM" id="SSF47676">
    <property type="entry name" value="Conserved domain common to transcription factors TFIIS, elongin A, CRSP70"/>
    <property type="match status" value="1"/>
</dbReference>
<evidence type="ECO:0000313" key="6">
    <source>
        <dbReference type="EMBL" id="KAH3667049.1"/>
    </source>
</evidence>
<keyword evidence="3" id="KW-0539">Nucleus</keyword>
<dbReference type="InterPro" id="IPR035441">
    <property type="entry name" value="TFIIS/LEDGF_dom_sf"/>
</dbReference>
<comment type="similarity">
    <text evidence="2">Belongs to the IWS1 family.</text>
</comment>
<sequence>MSEEIPQNTENQVSGTTETNGTQQEQPSNNESQHQSDSTKDQDEDEDNHSFDGDEPNVEEDALDLSNEYVDDFSNLKSSKRSNAPKVQHEQTERPSSLPEPTDNTIPNSESYDEATKRRRELEEKLDRALKKPKVRRRKDEHDLTNDEDELIQILKGQMDQAAKKDSDLIANGSGIAINKIQLLPRVRDILSKVNLHEVILDNNLLAEIRQWLEPLPDASLPSYEIQKELFSVLVKLPINTNHLRESGIGKILLFYQKSKRVEPKIKRIADKLVSDWTRPIIGASDNYRDKKFSSIDFDQSKLRSRAKQRANSQKEMEKSIYEQQAARRNRAAAPAPTVTDYKFVPKSRIDRNTTNNIINAGVGSSLNRDDQFKRINSKLSGRRTATKKGGISVEGRGLH</sequence>
<feature type="compositionally biased region" description="Polar residues" evidence="4">
    <location>
        <begin position="1"/>
        <end position="14"/>
    </location>
</feature>
<feature type="compositionally biased region" description="Polar residues" evidence="4">
    <location>
        <begin position="27"/>
        <end position="36"/>
    </location>
</feature>
<protein>
    <recommendedName>
        <fullName evidence="5">TFIIS N-terminal domain-containing protein</fullName>
    </recommendedName>
</protein>
<organism evidence="6 7">
    <name type="scientific">Wickerhamomyces mucosus</name>
    <dbReference type="NCBI Taxonomy" id="1378264"/>
    <lineage>
        <taxon>Eukaryota</taxon>
        <taxon>Fungi</taxon>
        <taxon>Dikarya</taxon>
        <taxon>Ascomycota</taxon>
        <taxon>Saccharomycotina</taxon>
        <taxon>Saccharomycetes</taxon>
        <taxon>Phaffomycetales</taxon>
        <taxon>Wickerhamomycetaceae</taxon>
        <taxon>Wickerhamomyces</taxon>
    </lineage>
</organism>
<feature type="region of interest" description="Disordered" evidence="4">
    <location>
        <begin position="380"/>
        <end position="400"/>
    </location>
</feature>
<evidence type="ECO:0000256" key="1">
    <source>
        <dbReference type="ARBA" id="ARBA00037349"/>
    </source>
</evidence>